<evidence type="ECO:0000313" key="1">
    <source>
        <dbReference type="EMBL" id="KAK8534071.1"/>
    </source>
</evidence>
<dbReference type="Proteomes" id="UP001472677">
    <property type="component" value="Unassembled WGS sequence"/>
</dbReference>
<dbReference type="PANTHER" id="PTHR23272:SF184">
    <property type="entry name" value="OS03G0311250 PROTEIN"/>
    <property type="match status" value="1"/>
</dbReference>
<reference evidence="1 2" key="1">
    <citation type="journal article" date="2024" name="G3 (Bethesda)">
        <title>Genome assembly of Hibiscus sabdariffa L. provides insights into metabolisms of medicinal natural products.</title>
        <authorList>
            <person name="Kim T."/>
        </authorList>
    </citation>
    <scope>NUCLEOTIDE SEQUENCE [LARGE SCALE GENOMIC DNA]</scope>
    <source>
        <strain evidence="1">TK-2024</strain>
        <tissue evidence="1">Old leaves</tissue>
    </source>
</reference>
<gene>
    <name evidence="1" type="ORF">V6N12_047468</name>
</gene>
<evidence type="ECO:0000313" key="2">
    <source>
        <dbReference type="Proteomes" id="UP001472677"/>
    </source>
</evidence>
<proteinExistence type="predicted"/>
<protein>
    <submittedName>
        <fullName evidence="1">Uncharacterized protein</fullName>
    </submittedName>
</protein>
<organism evidence="1 2">
    <name type="scientific">Hibiscus sabdariffa</name>
    <name type="common">roselle</name>
    <dbReference type="NCBI Taxonomy" id="183260"/>
    <lineage>
        <taxon>Eukaryota</taxon>
        <taxon>Viridiplantae</taxon>
        <taxon>Streptophyta</taxon>
        <taxon>Embryophyta</taxon>
        <taxon>Tracheophyta</taxon>
        <taxon>Spermatophyta</taxon>
        <taxon>Magnoliopsida</taxon>
        <taxon>eudicotyledons</taxon>
        <taxon>Gunneridae</taxon>
        <taxon>Pentapetalae</taxon>
        <taxon>rosids</taxon>
        <taxon>malvids</taxon>
        <taxon>Malvales</taxon>
        <taxon>Malvaceae</taxon>
        <taxon>Malvoideae</taxon>
        <taxon>Hibiscus</taxon>
    </lineage>
</organism>
<name>A0ABR2DAZ4_9ROSI</name>
<dbReference type="PANTHER" id="PTHR23272">
    <property type="entry name" value="BED FINGER-RELATED"/>
    <property type="match status" value="1"/>
</dbReference>
<accession>A0ABR2DAZ4</accession>
<comment type="caution">
    <text evidence="1">The sequence shown here is derived from an EMBL/GenBank/DDBJ whole genome shotgun (WGS) entry which is preliminary data.</text>
</comment>
<dbReference type="EMBL" id="JBBPBM010000032">
    <property type="protein sequence ID" value="KAK8534071.1"/>
    <property type="molecule type" value="Genomic_DNA"/>
</dbReference>
<sequence>MLKSALVFRNAFKILKTKYLPYTKELQKVGGALDDEDWDKIASFLPFRQIFYDSTLSFFGSRYVTGNTFVEEIYDIGYRINRSIDDLNDGVKSMARQMKMKFDKY</sequence>
<keyword evidence="2" id="KW-1185">Reference proteome</keyword>